<evidence type="ECO:0000256" key="10">
    <source>
        <dbReference type="ARBA" id="ARBA00032062"/>
    </source>
</evidence>
<dbReference type="GO" id="GO:0031965">
    <property type="term" value="C:nuclear membrane"/>
    <property type="evidence" value="ECO:0007669"/>
    <property type="project" value="UniProtKB-SubCell"/>
</dbReference>
<evidence type="ECO:0000256" key="8">
    <source>
        <dbReference type="ARBA" id="ARBA00022989"/>
    </source>
</evidence>
<protein>
    <recommendedName>
        <fullName evidence="5 11">UDP-N-acetylglucosamine transferase subunit ALG14</fullName>
    </recommendedName>
    <alternativeName>
        <fullName evidence="10 11">Asparagine-linked glycosylation protein 14</fullName>
    </alternativeName>
</protein>
<gene>
    <name evidence="11" type="primary">ALG14</name>
    <name evidence="12" type="ORF">L249_3171</name>
</gene>
<feature type="transmembrane region" description="Helical" evidence="11">
    <location>
        <begin position="20"/>
        <end position="38"/>
    </location>
</feature>
<keyword evidence="6 11" id="KW-0812">Transmembrane</keyword>
<evidence type="ECO:0000256" key="6">
    <source>
        <dbReference type="ARBA" id="ARBA00022692"/>
    </source>
</evidence>
<proteinExistence type="inferred from homology"/>
<evidence type="ECO:0000256" key="11">
    <source>
        <dbReference type="RuleBase" id="RU362127"/>
    </source>
</evidence>
<dbReference type="PANTHER" id="PTHR12154:SF4">
    <property type="entry name" value="UDP-N-ACETYLGLUCOSAMINE TRANSFERASE SUBUNIT ALG14 HOMOLOG"/>
    <property type="match status" value="1"/>
</dbReference>
<evidence type="ECO:0000256" key="7">
    <source>
        <dbReference type="ARBA" id="ARBA00022824"/>
    </source>
</evidence>
<dbReference type="PANTHER" id="PTHR12154">
    <property type="entry name" value="GLYCOSYL TRANSFERASE-RELATED"/>
    <property type="match status" value="1"/>
</dbReference>
<keyword evidence="9 11" id="KW-0472">Membrane</keyword>
<comment type="subcellular location">
    <subcellularLocation>
        <location evidence="1 11">Endoplasmic reticulum membrane</location>
        <topology evidence="1 11">Single-pass membrane protein</topology>
    </subcellularLocation>
    <subcellularLocation>
        <location evidence="2">Nucleus membrane</location>
        <topology evidence="2">Single-pass membrane protein</topology>
    </subcellularLocation>
</comment>
<dbReference type="Pfam" id="PF08660">
    <property type="entry name" value="Alg14"/>
    <property type="match status" value="1"/>
</dbReference>
<evidence type="ECO:0000256" key="9">
    <source>
        <dbReference type="ARBA" id="ARBA00023136"/>
    </source>
</evidence>
<evidence type="ECO:0000256" key="3">
    <source>
        <dbReference type="ARBA" id="ARBA00009731"/>
    </source>
</evidence>
<feature type="transmembrane region" description="Helical" evidence="11">
    <location>
        <begin position="149"/>
        <end position="169"/>
    </location>
</feature>
<evidence type="ECO:0000313" key="13">
    <source>
        <dbReference type="Proteomes" id="UP000253664"/>
    </source>
</evidence>
<comment type="caution">
    <text evidence="12">The sequence shown here is derived from an EMBL/GenBank/DDBJ whole genome shotgun (WGS) entry which is preliminary data.</text>
</comment>
<comment type="similarity">
    <text evidence="3 11">Belongs to the ALG14 family.</text>
</comment>
<reference evidence="12 13" key="1">
    <citation type="journal article" date="2015" name="BMC Genomics">
        <title>Insights from the genome of Ophiocordyceps polyrhachis-furcata to pathogenicity and host specificity in insect fungi.</title>
        <authorList>
            <person name="Wichadakul D."/>
            <person name="Kobmoo N."/>
            <person name="Ingsriswang S."/>
            <person name="Tangphatsornruang S."/>
            <person name="Chantasingh D."/>
            <person name="Luangsa-ard J.J."/>
            <person name="Eurwilaichitr L."/>
        </authorList>
    </citation>
    <scope>NUCLEOTIDE SEQUENCE [LARGE SCALE GENOMIC DNA]</scope>
    <source>
        <strain evidence="12 13">BCC 54312</strain>
    </source>
</reference>
<dbReference type="GO" id="GO:0043541">
    <property type="term" value="C:UDP-N-acetylglucosamine transferase complex"/>
    <property type="evidence" value="ECO:0007669"/>
    <property type="project" value="TreeGrafter"/>
</dbReference>
<sequence>MDASATGPSAITGLVRPSSIIVTTCFALAVAMAIFVTTRRAQLVRQRRAIRWPQTGSTVVQPQRPDSYYLFVLGSGGHTKEMLMMMDDGFCDFVGFHRRYLLSSGDRVSRHQLEDYETRLASLCRAAGTSPGTYDARTVARARRVHQSLLTTPLTALASVIGIFTVLLSPPARARRLRYPMLVFSNGPATGFCVAFAIHLLKVFCVVPEDVMRFVYIESWARISTLSLTGRLLLRSGFADALYVQHQELAAKYGLPCAGEMVLGSRRPDE</sequence>
<dbReference type="GO" id="GO:0006488">
    <property type="term" value="P:dolichol-linked oligosaccharide biosynthetic process"/>
    <property type="evidence" value="ECO:0007669"/>
    <property type="project" value="InterPro"/>
</dbReference>
<dbReference type="Proteomes" id="UP000253664">
    <property type="component" value="Unassembled WGS sequence"/>
</dbReference>
<keyword evidence="7 11" id="KW-0256">Endoplasmic reticulum</keyword>
<comment type="subunit">
    <text evidence="4 11">Heterodimer with ALG13 to form a functional enzyme.</text>
</comment>
<comment type="function">
    <text evidence="11">Involved in protein N-glycosylation. Essential for the second step of the dolichol-linked oligosaccharide pathway. Anchors the catalytic subunit ALG13 to the ER.</text>
</comment>
<evidence type="ECO:0000256" key="2">
    <source>
        <dbReference type="ARBA" id="ARBA00004590"/>
    </source>
</evidence>
<dbReference type="InterPro" id="IPR013969">
    <property type="entry name" value="Oligosacch_biosynth_Alg14"/>
</dbReference>
<keyword evidence="13" id="KW-1185">Reference proteome</keyword>
<evidence type="ECO:0000256" key="1">
    <source>
        <dbReference type="ARBA" id="ARBA00004389"/>
    </source>
</evidence>
<evidence type="ECO:0000256" key="4">
    <source>
        <dbReference type="ARBA" id="ARBA00011335"/>
    </source>
</evidence>
<keyword evidence="8 11" id="KW-1133">Transmembrane helix</keyword>
<dbReference type="EMBL" id="LKCN02000001">
    <property type="protein sequence ID" value="RCI17222.1"/>
    <property type="molecule type" value="Genomic_DNA"/>
</dbReference>
<dbReference type="GO" id="GO:0004577">
    <property type="term" value="F:N-acetylglucosaminyldiphosphodolichol N-acetylglucosaminyltransferase activity"/>
    <property type="evidence" value="ECO:0007669"/>
    <property type="project" value="TreeGrafter"/>
</dbReference>
<organism evidence="12 13">
    <name type="scientific">Ophiocordyceps polyrhachis-furcata BCC 54312</name>
    <dbReference type="NCBI Taxonomy" id="1330021"/>
    <lineage>
        <taxon>Eukaryota</taxon>
        <taxon>Fungi</taxon>
        <taxon>Dikarya</taxon>
        <taxon>Ascomycota</taxon>
        <taxon>Pezizomycotina</taxon>
        <taxon>Sordariomycetes</taxon>
        <taxon>Hypocreomycetidae</taxon>
        <taxon>Hypocreales</taxon>
        <taxon>Ophiocordycipitaceae</taxon>
        <taxon>Ophiocordyceps</taxon>
    </lineage>
</organism>
<dbReference type="STRING" id="1330021.A0A367LSK4"/>
<evidence type="ECO:0000313" key="12">
    <source>
        <dbReference type="EMBL" id="RCI17222.1"/>
    </source>
</evidence>
<dbReference type="OrthoDB" id="17098at2759"/>
<accession>A0A367LSK4</accession>
<dbReference type="AlphaFoldDB" id="A0A367LSK4"/>
<evidence type="ECO:0000256" key="5">
    <source>
        <dbReference type="ARBA" id="ARBA00017467"/>
    </source>
</evidence>
<feature type="transmembrane region" description="Helical" evidence="11">
    <location>
        <begin position="189"/>
        <end position="207"/>
    </location>
</feature>
<comment type="caution">
    <text evidence="11">Lacks conserved residue(s) required for the propagation of feature annotation.</text>
</comment>
<name>A0A367LSK4_9HYPO</name>